<organism evidence="1 2">
    <name type="scientific">Trematosphaeria pertusa</name>
    <dbReference type="NCBI Taxonomy" id="390896"/>
    <lineage>
        <taxon>Eukaryota</taxon>
        <taxon>Fungi</taxon>
        <taxon>Dikarya</taxon>
        <taxon>Ascomycota</taxon>
        <taxon>Pezizomycotina</taxon>
        <taxon>Dothideomycetes</taxon>
        <taxon>Pleosporomycetidae</taxon>
        <taxon>Pleosporales</taxon>
        <taxon>Massarineae</taxon>
        <taxon>Trematosphaeriaceae</taxon>
        <taxon>Trematosphaeria</taxon>
    </lineage>
</organism>
<sequence length="358" mass="40531">MNDLPDELLLEIIENFKPVLTHEVPDRPPLSCPRLQENNLRLKTLLSLTLSSRRLSRISEPVLYSSILCQSLTPTGQRRLTPLLSTLLETPSLAQYVTYVENLSEPRDFYTLSAHGAEKFFEGEKWVFPQQAQLALIIALAPNVKHLSLHIFDNFFPSYLTFLGFEAYSGYPAPSTDFHGLPRLETLPICQIWLGDDPPYQNYATFVDSLRKFPTIRYFHYNMPVGTELLPRGYALQALRIFNIQDCIVSVNHVAKTLRGCIEQESFMPRVDITPDLRIGACLPQSVTELDIIAYQTDVFDEAQVLWDFADDLPSLPNLRSVYITGGNLSGMSAAERAKHTAKLIARFAEQAVTHVRT</sequence>
<reference evidence="1" key="1">
    <citation type="journal article" date="2020" name="Stud. Mycol.">
        <title>101 Dothideomycetes genomes: a test case for predicting lifestyles and emergence of pathogens.</title>
        <authorList>
            <person name="Haridas S."/>
            <person name="Albert R."/>
            <person name="Binder M."/>
            <person name="Bloem J."/>
            <person name="Labutti K."/>
            <person name="Salamov A."/>
            <person name="Andreopoulos B."/>
            <person name="Baker S."/>
            <person name="Barry K."/>
            <person name="Bills G."/>
            <person name="Bluhm B."/>
            <person name="Cannon C."/>
            <person name="Castanera R."/>
            <person name="Culley D."/>
            <person name="Daum C."/>
            <person name="Ezra D."/>
            <person name="Gonzalez J."/>
            <person name="Henrissat B."/>
            <person name="Kuo A."/>
            <person name="Liang C."/>
            <person name="Lipzen A."/>
            <person name="Lutzoni F."/>
            <person name="Magnuson J."/>
            <person name="Mondo S."/>
            <person name="Nolan M."/>
            <person name="Ohm R."/>
            <person name="Pangilinan J."/>
            <person name="Park H.-J."/>
            <person name="Ramirez L."/>
            <person name="Alfaro M."/>
            <person name="Sun H."/>
            <person name="Tritt A."/>
            <person name="Yoshinaga Y."/>
            <person name="Zwiers L.-H."/>
            <person name="Turgeon B."/>
            <person name="Goodwin S."/>
            <person name="Spatafora J."/>
            <person name="Crous P."/>
            <person name="Grigoriev I."/>
        </authorList>
    </citation>
    <scope>NUCLEOTIDE SEQUENCE</scope>
    <source>
        <strain evidence="1">CBS 122368</strain>
    </source>
</reference>
<dbReference type="RefSeq" id="XP_033685978.1">
    <property type="nucleotide sequence ID" value="XM_033835431.1"/>
</dbReference>
<dbReference type="AlphaFoldDB" id="A0A6A6IK59"/>
<proteinExistence type="predicted"/>
<dbReference type="Proteomes" id="UP000800094">
    <property type="component" value="Unassembled WGS sequence"/>
</dbReference>
<accession>A0A6A6IK59</accession>
<gene>
    <name evidence="1" type="ORF">BU26DRAFT_603477</name>
</gene>
<dbReference type="GeneID" id="54588761"/>
<dbReference type="EMBL" id="ML987193">
    <property type="protein sequence ID" value="KAF2250974.1"/>
    <property type="molecule type" value="Genomic_DNA"/>
</dbReference>
<evidence type="ECO:0008006" key="3">
    <source>
        <dbReference type="Google" id="ProtNLM"/>
    </source>
</evidence>
<evidence type="ECO:0000313" key="2">
    <source>
        <dbReference type="Proteomes" id="UP000800094"/>
    </source>
</evidence>
<protein>
    <recommendedName>
        <fullName evidence="3">F-box domain-containing protein</fullName>
    </recommendedName>
</protein>
<keyword evidence="2" id="KW-1185">Reference proteome</keyword>
<evidence type="ECO:0000313" key="1">
    <source>
        <dbReference type="EMBL" id="KAF2250974.1"/>
    </source>
</evidence>
<name>A0A6A6IK59_9PLEO</name>